<dbReference type="STRING" id="665912.M2RI51"/>
<evidence type="ECO:0000313" key="3">
    <source>
        <dbReference type="Proteomes" id="UP000016934"/>
    </source>
</evidence>
<dbReference type="Proteomes" id="UP000016934">
    <property type="component" value="Unassembled WGS sequence"/>
</dbReference>
<evidence type="ECO:0000256" key="1">
    <source>
        <dbReference type="SAM" id="MobiDB-lite"/>
    </source>
</evidence>
<dbReference type="HOGENOM" id="CLU_059944_0_0_1"/>
<dbReference type="OrthoDB" id="4526074at2759"/>
<dbReference type="GeneID" id="19132630"/>
<reference evidence="3" key="2">
    <citation type="journal article" date="2013" name="PLoS Genet.">
        <title>Comparative genome structure, secondary metabolite, and effector coding capacity across Cochliobolus pathogens.</title>
        <authorList>
            <person name="Condon B.J."/>
            <person name="Leng Y."/>
            <person name="Wu D."/>
            <person name="Bushley K.E."/>
            <person name="Ohm R.A."/>
            <person name="Otillar R."/>
            <person name="Martin J."/>
            <person name="Schackwitz W."/>
            <person name="Grimwood J."/>
            <person name="MohdZainudin N."/>
            <person name="Xue C."/>
            <person name="Wang R."/>
            <person name="Manning V.A."/>
            <person name="Dhillon B."/>
            <person name="Tu Z.J."/>
            <person name="Steffenson B.J."/>
            <person name="Salamov A."/>
            <person name="Sun H."/>
            <person name="Lowry S."/>
            <person name="LaButti K."/>
            <person name="Han J."/>
            <person name="Copeland A."/>
            <person name="Lindquist E."/>
            <person name="Barry K."/>
            <person name="Schmutz J."/>
            <person name="Baker S.E."/>
            <person name="Ciuffetti L.M."/>
            <person name="Grigoriev I.V."/>
            <person name="Zhong S."/>
            <person name="Turgeon B.G."/>
        </authorList>
    </citation>
    <scope>NUCLEOTIDE SEQUENCE [LARGE SCALE GENOMIC DNA]</scope>
    <source>
        <strain evidence="3">ND90Pr / ATCC 201652</strain>
    </source>
</reference>
<dbReference type="AlphaFoldDB" id="M2RI51"/>
<dbReference type="RefSeq" id="XP_007697925.1">
    <property type="nucleotide sequence ID" value="XM_007699735.1"/>
</dbReference>
<accession>M2RI51</accession>
<proteinExistence type="predicted"/>
<dbReference type="OMA" id="PHENKTE"/>
<dbReference type="EMBL" id="KB445640">
    <property type="protein sequence ID" value="EMD66429.1"/>
    <property type="molecule type" value="Genomic_DNA"/>
</dbReference>
<dbReference type="eggNOG" id="ENOG502SXGD">
    <property type="taxonomic scope" value="Eukaryota"/>
</dbReference>
<name>M2RI51_COCSN</name>
<feature type="region of interest" description="Disordered" evidence="1">
    <location>
        <begin position="182"/>
        <end position="211"/>
    </location>
</feature>
<sequence>MHSTTSVALCQQLDHISTAMLGLCDIDFTALSIKISDLSSQIAIQAVFDETSCLIRKQKPVPVRRLSFNLKTLLEKPNSLRWSQLQTLDFRTLIFCTLSFSALATMPEERFGWLMNHAEQYTQAQAFPPAWIAKDQIRKVITKTPRQKSTNEFWKKYYEFELEVFDGCGSQHALIEKRDSFEMSGEPNVNNSSLENPQTPQSKPANAQNSLKRKRVLHEEDLRSVTQSAPKQPQNESIRVSGSVLWPAEEYYSFSFVKHERIEQLPDLFLIGMRTSSLWKKEMEAGGLAVTNCLSLHLPKTSNEDVFCVIRLSYNEGWNIFHLLDLGTPVQRGTHL</sequence>
<feature type="compositionally biased region" description="Polar residues" evidence="1">
    <location>
        <begin position="187"/>
        <end position="210"/>
    </location>
</feature>
<organism evidence="2 3">
    <name type="scientific">Cochliobolus sativus (strain ND90Pr / ATCC 201652)</name>
    <name type="common">Common root rot and spot blotch fungus</name>
    <name type="synonym">Bipolaris sorokiniana</name>
    <dbReference type="NCBI Taxonomy" id="665912"/>
    <lineage>
        <taxon>Eukaryota</taxon>
        <taxon>Fungi</taxon>
        <taxon>Dikarya</taxon>
        <taxon>Ascomycota</taxon>
        <taxon>Pezizomycotina</taxon>
        <taxon>Dothideomycetes</taxon>
        <taxon>Pleosporomycetidae</taxon>
        <taxon>Pleosporales</taxon>
        <taxon>Pleosporineae</taxon>
        <taxon>Pleosporaceae</taxon>
        <taxon>Bipolaris</taxon>
    </lineage>
</organism>
<dbReference type="KEGG" id="bsc:COCSADRAFT_169362"/>
<gene>
    <name evidence="2" type="ORF">COCSADRAFT_169362</name>
</gene>
<reference evidence="2 3" key="1">
    <citation type="journal article" date="2012" name="PLoS Pathog.">
        <title>Diverse lifestyles and strategies of plant pathogenesis encoded in the genomes of eighteen Dothideomycetes fungi.</title>
        <authorList>
            <person name="Ohm R.A."/>
            <person name="Feau N."/>
            <person name="Henrissat B."/>
            <person name="Schoch C.L."/>
            <person name="Horwitz B.A."/>
            <person name="Barry K.W."/>
            <person name="Condon B.J."/>
            <person name="Copeland A.C."/>
            <person name="Dhillon B."/>
            <person name="Glaser F."/>
            <person name="Hesse C.N."/>
            <person name="Kosti I."/>
            <person name="LaButti K."/>
            <person name="Lindquist E.A."/>
            <person name="Lucas S."/>
            <person name="Salamov A.A."/>
            <person name="Bradshaw R.E."/>
            <person name="Ciuffetti L."/>
            <person name="Hamelin R.C."/>
            <person name="Kema G.H.J."/>
            <person name="Lawrence C."/>
            <person name="Scott J.A."/>
            <person name="Spatafora J.W."/>
            <person name="Turgeon B.G."/>
            <person name="de Wit P.J.G.M."/>
            <person name="Zhong S."/>
            <person name="Goodwin S.B."/>
            <person name="Grigoriev I.V."/>
        </authorList>
    </citation>
    <scope>NUCLEOTIDE SEQUENCE [LARGE SCALE GENOMIC DNA]</scope>
    <source>
        <strain evidence="3">ND90Pr / ATCC 201652</strain>
    </source>
</reference>
<keyword evidence="3" id="KW-1185">Reference proteome</keyword>
<evidence type="ECO:0000313" key="2">
    <source>
        <dbReference type="EMBL" id="EMD66429.1"/>
    </source>
</evidence>
<protein>
    <submittedName>
        <fullName evidence="2">Uncharacterized protein</fullName>
    </submittedName>
</protein>